<dbReference type="GO" id="GO:0016757">
    <property type="term" value="F:glycosyltransferase activity"/>
    <property type="evidence" value="ECO:0007669"/>
    <property type="project" value="TreeGrafter"/>
</dbReference>
<evidence type="ECO:0000313" key="4">
    <source>
        <dbReference type="Proteomes" id="UP000321301"/>
    </source>
</evidence>
<dbReference type="Pfam" id="PF13439">
    <property type="entry name" value="Glyco_transf_4"/>
    <property type="match status" value="1"/>
</dbReference>
<organism evidence="3 4">
    <name type="scientific">Cyclobacterium qasimii</name>
    <dbReference type="NCBI Taxonomy" id="1350429"/>
    <lineage>
        <taxon>Bacteria</taxon>
        <taxon>Pseudomonadati</taxon>
        <taxon>Bacteroidota</taxon>
        <taxon>Cytophagia</taxon>
        <taxon>Cytophagales</taxon>
        <taxon>Cyclobacteriaceae</taxon>
        <taxon>Cyclobacterium</taxon>
    </lineage>
</organism>
<evidence type="ECO:0000259" key="2">
    <source>
        <dbReference type="Pfam" id="PF13439"/>
    </source>
</evidence>
<evidence type="ECO:0000313" key="3">
    <source>
        <dbReference type="EMBL" id="GEO21732.1"/>
    </source>
</evidence>
<dbReference type="RefSeq" id="WP_020889533.1">
    <property type="nucleotide sequence ID" value="NZ_BJYV01000009.1"/>
</dbReference>
<keyword evidence="1" id="KW-0808">Transferase</keyword>
<feature type="domain" description="Glycosyltransferase subfamily 4-like N-terminal" evidence="2">
    <location>
        <begin position="36"/>
        <end position="148"/>
    </location>
</feature>
<dbReference type="PANTHER" id="PTHR46401">
    <property type="entry name" value="GLYCOSYLTRANSFERASE WBBK-RELATED"/>
    <property type="match status" value="1"/>
</dbReference>
<keyword evidence="4" id="KW-1185">Reference proteome</keyword>
<evidence type="ECO:0000256" key="1">
    <source>
        <dbReference type="ARBA" id="ARBA00022679"/>
    </source>
</evidence>
<dbReference type="SUPFAM" id="SSF53756">
    <property type="entry name" value="UDP-Glycosyltransferase/glycogen phosphorylase"/>
    <property type="match status" value="1"/>
</dbReference>
<comment type="caution">
    <text evidence="3">The sequence shown here is derived from an EMBL/GenBank/DDBJ whole genome shotgun (WGS) entry which is preliminary data.</text>
</comment>
<dbReference type="Proteomes" id="UP000321301">
    <property type="component" value="Unassembled WGS sequence"/>
</dbReference>
<dbReference type="InterPro" id="IPR028098">
    <property type="entry name" value="Glyco_trans_4-like_N"/>
</dbReference>
<dbReference type="EMBL" id="BJYV01000009">
    <property type="protein sequence ID" value="GEO21732.1"/>
    <property type="molecule type" value="Genomic_DNA"/>
</dbReference>
<accession>A0A512CBZ6</accession>
<proteinExistence type="predicted"/>
<name>A0A512CBZ6_9BACT</name>
<dbReference type="Gene3D" id="3.40.50.2000">
    <property type="entry name" value="Glycogen Phosphorylase B"/>
    <property type="match status" value="2"/>
</dbReference>
<reference evidence="3 4" key="1">
    <citation type="submission" date="2019-07" db="EMBL/GenBank/DDBJ databases">
        <title>Whole genome shotgun sequence of Cyclobacterium qasimii NBRC 106168.</title>
        <authorList>
            <person name="Hosoyama A."/>
            <person name="Uohara A."/>
            <person name="Ohji S."/>
            <person name="Ichikawa N."/>
        </authorList>
    </citation>
    <scope>NUCLEOTIDE SEQUENCE [LARGE SCALE GENOMIC DNA]</scope>
    <source>
        <strain evidence="3 4">NBRC 106168</strain>
    </source>
</reference>
<sequence>MENAYTLWEQGKSGSHHVWGKVELEARGKVEVKIFQHEKYPFVNRIGNLFKVKHLDQQLRLLNYGKHFDILYAPYSWSNTRLLIMLKMLGLYRKPILVTIHQPFMKMNSSNSFLRWISKLFLFQYDGIVFLSEELKEHTIKALKVTKKRDLDKIDTAQWGPDTRFYDKIISNKEDSLSYFISAGHTARDYVTLIEAFRKMDHQLKIFCTPRSKPDVKDLPANVTINASFIPYEELLKFYKESIAILIPLKYPDSQEGCQGMTSLQDVVALGKPTVITENPMINIDAAKEGFGITVGKGDVNGWVDAVELLAKDKQLFRQMSDQASRIYLEKFNSELFGEKLEKAVFKIRLR</sequence>
<dbReference type="AlphaFoldDB" id="A0A512CBZ6"/>
<dbReference type="PANTHER" id="PTHR46401:SF2">
    <property type="entry name" value="GLYCOSYLTRANSFERASE WBBK-RELATED"/>
    <property type="match status" value="1"/>
</dbReference>
<gene>
    <name evidence="3" type="ORF">CQA01_22660</name>
</gene>
<protein>
    <recommendedName>
        <fullName evidence="2">Glycosyltransferase subfamily 4-like N-terminal domain-containing protein</fullName>
    </recommendedName>
</protein>
<dbReference type="GO" id="GO:0009103">
    <property type="term" value="P:lipopolysaccharide biosynthetic process"/>
    <property type="evidence" value="ECO:0007669"/>
    <property type="project" value="TreeGrafter"/>
</dbReference>